<accession>D3BKZ4</accession>
<evidence type="ECO:0000313" key="2">
    <source>
        <dbReference type="EMBL" id="EFA78574.1"/>
    </source>
</evidence>
<feature type="region of interest" description="Disordered" evidence="1">
    <location>
        <begin position="245"/>
        <end position="268"/>
    </location>
</feature>
<evidence type="ECO:0000313" key="3">
    <source>
        <dbReference type="Proteomes" id="UP000001396"/>
    </source>
</evidence>
<dbReference type="Proteomes" id="UP000001396">
    <property type="component" value="Unassembled WGS sequence"/>
</dbReference>
<protein>
    <submittedName>
        <fullName evidence="2">Uncharacterized protein</fullName>
    </submittedName>
</protein>
<dbReference type="EMBL" id="ADBJ01000038">
    <property type="protein sequence ID" value="EFA78574.1"/>
    <property type="molecule type" value="Genomic_DNA"/>
</dbReference>
<keyword evidence="3" id="KW-1185">Reference proteome</keyword>
<comment type="caution">
    <text evidence="2">The sequence shown here is derived from an EMBL/GenBank/DDBJ whole genome shotgun (WGS) entry which is preliminary data.</text>
</comment>
<reference evidence="2 3" key="1">
    <citation type="journal article" date="2011" name="Genome Res.">
        <title>Phylogeny-wide analysis of social amoeba genomes highlights ancient origins for complex intercellular communication.</title>
        <authorList>
            <person name="Heidel A.J."/>
            <person name="Lawal H.M."/>
            <person name="Felder M."/>
            <person name="Schilde C."/>
            <person name="Helps N.R."/>
            <person name="Tunggal B."/>
            <person name="Rivero F."/>
            <person name="John U."/>
            <person name="Schleicher M."/>
            <person name="Eichinger L."/>
            <person name="Platzer M."/>
            <person name="Noegel A.A."/>
            <person name="Schaap P."/>
            <person name="Gloeckner G."/>
        </authorList>
    </citation>
    <scope>NUCLEOTIDE SEQUENCE [LARGE SCALE GENOMIC DNA]</scope>
    <source>
        <strain evidence="3">ATCC 26659 / Pp 5 / PN500</strain>
    </source>
</reference>
<sequence length="268" mass="29650">MDKKINKIFKKHLDGWRLDTGGNLKLGSYYTYDNGIGTIVKTEQALKNFQNTDETFSYDVIGEEKGEEWRVYNVDNKISIGSDLLVALKSGQKAEIQCTVNSEDSFLVIIHRPVKREISVVNGDDLAKVVLKTWASQPNRFIDANLYASEFHMLHFEKANANFTINISAAIGQGGSVGAKGNISFSGSIGVLTSIKHTEPGYVGLYTQLGFAKKGFFGSKRAIKETKDYNKMVLPIRMIKIDSGESSKITTTKSEQNDSNKADSTPTE</sequence>
<gene>
    <name evidence="2" type="ORF">PPL_09226</name>
</gene>
<evidence type="ECO:0000256" key="1">
    <source>
        <dbReference type="SAM" id="MobiDB-lite"/>
    </source>
</evidence>
<name>D3BKZ4_HETP5</name>
<organism evidence="2 3">
    <name type="scientific">Heterostelium pallidum (strain ATCC 26659 / Pp 5 / PN500)</name>
    <name type="common">Cellular slime mold</name>
    <name type="synonym">Polysphondylium pallidum</name>
    <dbReference type="NCBI Taxonomy" id="670386"/>
    <lineage>
        <taxon>Eukaryota</taxon>
        <taxon>Amoebozoa</taxon>
        <taxon>Evosea</taxon>
        <taxon>Eumycetozoa</taxon>
        <taxon>Dictyostelia</taxon>
        <taxon>Acytosteliales</taxon>
        <taxon>Acytosteliaceae</taxon>
        <taxon>Heterostelium</taxon>
    </lineage>
</organism>
<dbReference type="AlphaFoldDB" id="D3BKZ4"/>
<dbReference type="GeneID" id="31364701"/>
<dbReference type="RefSeq" id="XP_020430698.1">
    <property type="nucleotide sequence ID" value="XM_020580023.1"/>
</dbReference>
<dbReference type="InParanoid" id="D3BKZ4"/>
<proteinExistence type="predicted"/>